<evidence type="ECO:0000313" key="3">
    <source>
        <dbReference type="Proteomes" id="UP000637704"/>
    </source>
</evidence>
<feature type="region of interest" description="Disordered" evidence="1">
    <location>
        <begin position="1"/>
        <end position="29"/>
    </location>
</feature>
<evidence type="ECO:0000313" key="2">
    <source>
        <dbReference type="EMBL" id="NXD74647.1"/>
    </source>
</evidence>
<comment type="caution">
    <text evidence="2">The sequence shown here is derived from an EMBL/GenBank/DDBJ whole genome shotgun (WGS) entry which is preliminary data.</text>
</comment>
<feature type="region of interest" description="Disordered" evidence="1">
    <location>
        <begin position="366"/>
        <end position="386"/>
    </location>
</feature>
<feature type="compositionally biased region" description="Basic and acidic residues" evidence="1">
    <location>
        <begin position="504"/>
        <end position="521"/>
    </location>
</feature>
<keyword evidence="2" id="KW-0378">Hydrolase</keyword>
<feature type="compositionally biased region" description="Basic and acidic residues" evidence="1">
    <location>
        <begin position="709"/>
        <end position="725"/>
    </location>
</feature>
<feature type="compositionally biased region" description="Basic and acidic residues" evidence="1">
    <location>
        <begin position="732"/>
        <end position="745"/>
    </location>
</feature>
<feature type="compositionally biased region" description="Basic and acidic residues" evidence="1">
    <location>
        <begin position="687"/>
        <end position="696"/>
    </location>
</feature>
<feature type="region of interest" description="Disordered" evidence="1">
    <location>
        <begin position="663"/>
        <end position="764"/>
    </location>
</feature>
<keyword evidence="3" id="KW-1185">Reference proteome</keyword>
<dbReference type="GO" id="GO:0016787">
    <property type="term" value="F:hydrolase activity"/>
    <property type="evidence" value="ECO:0007669"/>
    <property type="project" value="UniProtKB-KW"/>
</dbReference>
<feature type="region of interest" description="Disordered" evidence="1">
    <location>
        <begin position="779"/>
        <end position="803"/>
    </location>
</feature>
<feature type="non-terminal residue" evidence="2">
    <location>
        <position position="1"/>
    </location>
</feature>
<feature type="compositionally biased region" description="Basic and acidic residues" evidence="1">
    <location>
        <begin position="538"/>
        <end position="555"/>
    </location>
</feature>
<feature type="non-terminal residue" evidence="2">
    <location>
        <position position="803"/>
    </location>
</feature>
<sequence length="803" mass="91193">IQNSSRLNGNGPLKEDTNTVGITIKRPSSAPPTACIQNWAITRPSTTDPSKAPKITISIPNMLPERQTLSQPDCLTSALENEDLSKAVPSSTITNSFRAESTSNASKVAVAANTSKQEVPDEMFVEPAVNGSPTLGSDATVPSSAESSGKSEASNGVFKMNCSVSSNGIVIGKVVGTLQNSHSFCESAEEERSPHELPPNDSLNGAISLDTGSKQNGLKLDDFACQVQAAKPSEIFFAQTNGLLEPIPVAESPIPQEVILESLAYSHLNRLSEKTSVPAPQKSEGDHLMETVVTETVFVYEQSRTPLSDLGCEIESPFTVSDSETIATKEVAESIVSKADNVHPSINSQHKVRKKSLDTEDEYLGQCESEDSGDKDKARRPKEPALIAKGDPSYIKVSPVSEEKLGQTSSVKSDIECSPKKLASLGITDKCQDTKDISNNYVEVPPVNDSSITKLDIVLESQFSRQNEGLNNKKCEEDNRQKYEEKIHDSKKTDKEHYRKKRRYSDMEEEKQSRSKTDDHSYKRRRSRSMETNKQYHHKQDYCNESKYRPSHNERNGPNNGSSSGKYCHYRSRSRERTEQDRSRYYHSKGERTWSRERYYQDEPRRWEKCRYYKDNYSVHGTGDGRERKYSHFDKGFDKLSHFYKSHRDYHCKSRWAHNTHSREEGAHHFSSHRENFRHCSVPQQQSEKHSRERHAPPAASAHAQFDNSSRENENLRLGKRKYSDTEGSESEMGKKCRKIDDQRMKKDKKVKKKKKSKDKYREEDYKLQDLDGLVFRIDNDNRKRKKKKKKKKHIRKLKDFSG</sequence>
<reference evidence="2" key="1">
    <citation type="submission" date="2019-09" db="EMBL/GenBank/DDBJ databases">
        <title>Bird 10,000 Genomes (B10K) Project - Family phase.</title>
        <authorList>
            <person name="Zhang G."/>
        </authorList>
    </citation>
    <scope>NUCLEOTIDE SEQUENCE</scope>
    <source>
        <strain evidence="2">B10K-DU-025-06</strain>
        <tissue evidence="2">Mixed tissue sample</tissue>
    </source>
</reference>
<accession>A0A851Y3T9</accession>
<protein>
    <submittedName>
        <fullName evidence="2">UBP42 hydrolase</fullName>
    </submittedName>
</protein>
<gene>
    <name evidence="2" type="primary">Usp42</name>
    <name evidence="2" type="ORF">EOLROS_R05790</name>
</gene>
<organism evidence="2 3">
    <name type="scientific">Eolophus roseicapilla</name>
    <name type="common">Galah cockatoo</name>
    <name type="synonym">Cacatua roseicapilla</name>
    <dbReference type="NCBI Taxonomy" id="176039"/>
    <lineage>
        <taxon>Eukaryota</taxon>
        <taxon>Metazoa</taxon>
        <taxon>Chordata</taxon>
        <taxon>Craniata</taxon>
        <taxon>Vertebrata</taxon>
        <taxon>Euteleostomi</taxon>
        <taxon>Archelosauria</taxon>
        <taxon>Archosauria</taxon>
        <taxon>Dinosauria</taxon>
        <taxon>Saurischia</taxon>
        <taxon>Theropoda</taxon>
        <taxon>Coelurosauria</taxon>
        <taxon>Aves</taxon>
        <taxon>Neognathae</taxon>
        <taxon>Neoaves</taxon>
        <taxon>Telluraves</taxon>
        <taxon>Australaves</taxon>
        <taxon>Psittaciformes</taxon>
        <taxon>Cacatuidae</taxon>
        <taxon>Eolophus</taxon>
    </lineage>
</organism>
<dbReference type="EMBL" id="WBNI01008048">
    <property type="protein sequence ID" value="NXD74647.1"/>
    <property type="molecule type" value="Genomic_DNA"/>
</dbReference>
<proteinExistence type="predicted"/>
<feature type="compositionally biased region" description="Basic and acidic residues" evidence="1">
    <location>
        <begin position="471"/>
        <end position="497"/>
    </location>
</feature>
<feature type="region of interest" description="Disordered" evidence="1">
    <location>
        <begin position="128"/>
        <end position="153"/>
    </location>
</feature>
<feature type="compositionally biased region" description="Basic and acidic residues" evidence="1">
    <location>
        <begin position="573"/>
        <end position="585"/>
    </location>
</feature>
<feature type="region of interest" description="Disordered" evidence="1">
    <location>
        <begin position="187"/>
        <end position="210"/>
    </location>
</feature>
<name>A0A851Y3T9_EOLRO</name>
<dbReference type="Proteomes" id="UP000637704">
    <property type="component" value="Unassembled WGS sequence"/>
</dbReference>
<feature type="compositionally biased region" description="Polar residues" evidence="1">
    <location>
        <begin position="201"/>
        <end position="210"/>
    </location>
</feature>
<feature type="compositionally biased region" description="Polar residues" evidence="1">
    <location>
        <begin position="131"/>
        <end position="142"/>
    </location>
</feature>
<feature type="compositionally biased region" description="Basic residues" evidence="1">
    <location>
        <begin position="783"/>
        <end position="797"/>
    </location>
</feature>
<feature type="compositionally biased region" description="Basic residues" evidence="1">
    <location>
        <begin position="746"/>
        <end position="759"/>
    </location>
</feature>
<evidence type="ECO:0000256" key="1">
    <source>
        <dbReference type="SAM" id="MobiDB-lite"/>
    </source>
</evidence>
<feature type="compositionally biased region" description="Basic and acidic residues" evidence="1">
    <location>
        <begin position="372"/>
        <end position="383"/>
    </location>
</feature>
<feature type="compositionally biased region" description="Polar residues" evidence="1">
    <location>
        <begin position="556"/>
        <end position="565"/>
    </location>
</feature>
<feature type="compositionally biased region" description="Basic and acidic residues" evidence="1">
    <location>
        <begin position="663"/>
        <end position="678"/>
    </location>
</feature>
<dbReference type="AlphaFoldDB" id="A0A851Y3T9"/>
<feature type="region of interest" description="Disordered" evidence="1">
    <location>
        <begin position="463"/>
        <end position="585"/>
    </location>
</feature>
<feature type="compositionally biased region" description="Low complexity" evidence="1">
    <location>
        <begin position="143"/>
        <end position="153"/>
    </location>
</feature>